<organism evidence="1 2">
    <name type="scientific">Paramecium sonneborni</name>
    <dbReference type="NCBI Taxonomy" id="65129"/>
    <lineage>
        <taxon>Eukaryota</taxon>
        <taxon>Sar</taxon>
        <taxon>Alveolata</taxon>
        <taxon>Ciliophora</taxon>
        <taxon>Intramacronucleata</taxon>
        <taxon>Oligohymenophorea</taxon>
        <taxon>Peniculida</taxon>
        <taxon>Parameciidae</taxon>
        <taxon>Paramecium</taxon>
    </lineage>
</organism>
<name>A0A8S1RSM9_9CILI</name>
<dbReference type="AlphaFoldDB" id="A0A8S1RSM9"/>
<comment type="caution">
    <text evidence="1">The sequence shown here is derived from an EMBL/GenBank/DDBJ whole genome shotgun (WGS) entry which is preliminary data.</text>
</comment>
<keyword evidence="2" id="KW-1185">Reference proteome</keyword>
<accession>A0A8S1RSM9</accession>
<protein>
    <submittedName>
        <fullName evidence="1">Uncharacterized protein</fullName>
    </submittedName>
</protein>
<dbReference type="Proteomes" id="UP000692954">
    <property type="component" value="Unassembled WGS sequence"/>
</dbReference>
<reference evidence="1" key="1">
    <citation type="submission" date="2021-01" db="EMBL/GenBank/DDBJ databases">
        <authorList>
            <consortium name="Genoscope - CEA"/>
            <person name="William W."/>
        </authorList>
    </citation>
    <scope>NUCLEOTIDE SEQUENCE</scope>
</reference>
<evidence type="ECO:0000313" key="1">
    <source>
        <dbReference type="EMBL" id="CAD8129384.1"/>
    </source>
</evidence>
<dbReference type="EMBL" id="CAJJDN010000220">
    <property type="protein sequence ID" value="CAD8129384.1"/>
    <property type="molecule type" value="Genomic_DNA"/>
</dbReference>
<gene>
    <name evidence="1" type="ORF">PSON_ATCC_30995.1.T2200011</name>
</gene>
<evidence type="ECO:0000313" key="2">
    <source>
        <dbReference type="Proteomes" id="UP000692954"/>
    </source>
</evidence>
<sequence length="114" mass="13501">MDDAKIIKRNVEILQMQFVEIALQQQIIQIVQTIQIHIQILDVQNAELEHINQHHKVLKRSIIKNIVNGIQNVQLIQRELEVNLEHVTIREMMQLHLQDVLVKKGSWLQCKFNK</sequence>
<proteinExistence type="predicted"/>